<proteinExistence type="predicted"/>
<sequence length="336" mass="36522">MKRETIQSFFKYLRMYALAALVAVVTPATAQTLLEENFSSGFEEWTVVHPPGAFTGYSLRLDASTRWQIGAAGETLFENSNVRAPDSAGMLINEAKTGENYTYKALLMSGDDDGIGLVFGYKDSSNFYRVIFAAQPERNTFPGEGWLLEQVVNGKGTHLAGDDYTEDWDPEFTYIQGYPFEVTIKAKGKKLSITVVDDPEEDGTEYELVNNLTIPAAADGNVGLASWEQAGGIPSGSHFYDISVDGKKAAMPNPLDGWEDVTAFNNEGDDFLEGGNEGYPLWSVGITTDSAAGGILTESSNSGLIGTEIEVGDEEYNTNIDWVGGMLVKGDVNWKD</sequence>
<protein>
    <submittedName>
        <fullName evidence="1">Uncharacterized protein</fullName>
    </submittedName>
</protein>
<evidence type="ECO:0000313" key="1">
    <source>
        <dbReference type="EMBL" id="SVC54461.1"/>
    </source>
</evidence>
<reference evidence="1" key="1">
    <citation type="submission" date="2018-05" db="EMBL/GenBank/DDBJ databases">
        <authorList>
            <person name="Lanie J.A."/>
            <person name="Ng W.-L."/>
            <person name="Kazmierczak K.M."/>
            <person name="Andrzejewski T.M."/>
            <person name="Davidsen T.M."/>
            <person name="Wayne K.J."/>
            <person name="Tettelin H."/>
            <person name="Glass J.I."/>
            <person name="Rusch D."/>
            <person name="Podicherti R."/>
            <person name="Tsui H.-C.T."/>
            <person name="Winkler M.E."/>
        </authorList>
    </citation>
    <scope>NUCLEOTIDE SEQUENCE</scope>
</reference>
<name>A0A382N4I8_9ZZZZ</name>
<gene>
    <name evidence="1" type="ORF">METZ01_LOCUS307315</name>
</gene>
<dbReference type="Gene3D" id="2.60.120.200">
    <property type="match status" value="1"/>
</dbReference>
<dbReference type="AlphaFoldDB" id="A0A382N4I8"/>
<accession>A0A382N4I8</accession>
<dbReference type="EMBL" id="UINC01097062">
    <property type="protein sequence ID" value="SVC54461.1"/>
    <property type="molecule type" value="Genomic_DNA"/>
</dbReference>
<feature type="non-terminal residue" evidence="1">
    <location>
        <position position="336"/>
    </location>
</feature>
<organism evidence="1">
    <name type="scientific">marine metagenome</name>
    <dbReference type="NCBI Taxonomy" id="408172"/>
    <lineage>
        <taxon>unclassified sequences</taxon>
        <taxon>metagenomes</taxon>
        <taxon>ecological metagenomes</taxon>
    </lineage>
</organism>